<dbReference type="Proteomes" id="UP001165101">
    <property type="component" value="Unassembled WGS sequence"/>
</dbReference>
<dbReference type="EMBL" id="BSXV01004587">
    <property type="protein sequence ID" value="GMF00819.1"/>
    <property type="molecule type" value="Genomic_DNA"/>
</dbReference>
<organism evidence="1 2">
    <name type="scientific">Candida boidinii</name>
    <name type="common">Yeast</name>
    <dbReference type="NCBI Taxonomy" id="5477"/>
    <lineage>
        <taxon>Eukaryota</taxon>
        <taxon>Fungi</taxon>
        <taxon>Dikarya</taxon>
        <taxon>Ascomycota</taxon>
        <taxon>Saccharomycotina</taxon>
        <taxon>Pichiomycetes</taxon>
        <taxon>Pichiales</taxon>
        <taxon>Pichiaceae</taxon>
        <taxon>Ogataea</taxon>
        <taxon>Ogataea/Candida clade</taxon>
    </lineage>
</organism>
<name>A0ACB5U2W3_CANBO</name>
<proteinExistence type="predicted"/>
<reference evidence="1" key="1">
    <citation type="submission" date="2023-04" db="EMBL/GenBank/DDBJ databases">
        <title>Candida boidinii NBRC 1967.</title>
        <authorList>
            <person name="Ichikawa N."/>
            <person name="Sato H."/>
            <person name="Tonouchi N."/>
        </authorList>
    </citation>
    <scope>NUCLEOTIDE SEQUENCE</scope>
    <source>
        <strain evidence="1">NBRC 1967</strain>
    </source>
</reference>
<evidence type="ECO:0000313" key="2">
    <source>
        <dbReference type="Proteomes" id="UP001165101"/>
    </source>
</evidence>
<protein>
    <submittedName>
        <fullName evidence="1">Unnamed protein product</fullName>
    </submittedName>
</protein>
<sequence length="270" mass="30860">MSDFQKKLFQNKLRQAEKSLGLDFDNDNDNDSDNDNDTITDENNDIVSSNITPTNSDQAGLYEENMSSSYDFNAYHDQQGLEEEEEEDEEEEEENDQLADLLPPRGPFSKQSNSKIHSINKNINNITTSSSNRDTTIYPKWSDFFQKDEIITDDTTNYKFQTYYNPPNINNNNSNTSATSTNSFNPELNDYENEPVVFIAHHGAGSSGLTFAYLAKSINKISKRQYIQYNPNTNPQDLPSPGFFCYDIRGHGNTNLLNREQNDNTNVDLY</sequence>
<accession>A0ACB5U2W3</accession>
<evidence type="ECO:0000313" key="1">
    <source>
        <dbReference type="EMBL" id="GMF00819.1"/>
    </source>
</evidence>
<gene>
    <name evidence="1" type="ORF">Cboi01_000565700</name>
</gene>
<keyword evidence="2" id="KW-1185">Reference proteome</keyword>
<comment type="caution">
    <text evidence="1">The sequence shown here is derived from an EMBL/GenBank/DDBJ whole genome shotgun (WGS) entry which is preliminary data.</text>
</comment>